<organism evidence="1 2">
    <name type="scientific">Flavobacterium hungaricum</name>
    <dbReference type="NCBI Taxonomy" id="2082725"/>
    <lineage>
        <taxon>Bacteria</taxon>
        <taxon>Pseudomonadati</taxon>
        <taxon>Bacteroidota</taxon>
        <taxon>Flavobacteriia</taxon>
        <taxon>Flavobacteriales</taxon>
        <taxon>Flavobacteriaceae</taxon>
        <taxon>Flavobacterium</taxon>
    </lineage>
</organism>
<keyword evidence="2" id="KW-1185">Reference proteome</keyword>
<proteinExistence type="predicted"/>
<reference evidence="1 2" key="1">
    <citation type="submission" date="2018-07" db="EMBL/GenBank/DDBJ databases">
        <title>Genome assembly of strain KB82.</title>
        <authorList>
            <person name="Kukolya J."/>
            <person name="Horvath B."/>
            <person name="Nagy I."/>
            <person name="Toth A."/>
        </authorList>
    </citation>
    <scope>NUCLEOTIDE SEQUENCE [LARGE SCALE GENOMIC DNA]</scope>
    <source>
        <strain evidence="1 2">Kb82</strain>
    </source>
</reference>
<dbReference type="EMBL" id="PRDM01000001">
    <property type="protein sequence ID" value="MBE8723987.1"/>
    <property type="molecule type" value="Genomic_DNA"/>
</dbReference>
<evidence type="ECO:0000313" key="1">
    <source>
        <dbReference type="EMBL" id="MBE8723987.1"/>
    </source>
</evidence>
<gene>
    <name evidence="1" type="ORF">C4F50_03430</name>
</gene>
<evidence type="ECO:0000313" key="2">
    <source>
        <dbReference type="Proteomes" id="UP000640614"/>
    </source>
</evidence>
<comment type="caution">
    <text evidence="1">The sequence shown here is derived from an EMBL/GenBank/DDBJ whole genome shotgun (WGS) entry which is preliminary data.</text>
</comment>
<dbReference type="Proteomes" id="UP000640614">
    <property type="component" value="Unassembled WGS sequence"/>
</dbReference>
<accession>A0ABR9TG28</accession>
<name>A0ABR9TG28_9FLAO</name>
<sequence length="139" mass="16037">MEKNVFIFGNGNLSFNDFLSHYEKPLTALFKEENTKFILCDFKGVDTLAMEVLKCVSPNVTLLHIGEKPRYMPDKYKTQVSQWKIIGGFESDQERDFEAVNLCTHFLAFDFNSDEKRKSGTQKSIEKCLEQGKIRINAL</sequence>
<dbReference type="RefSeq" id="WP_193845014.1">
    <property type="nucleotide sequence ID" value="NZ_PRDM01000001.1"/>
</dbReference>
<protein>
    <submittedName>
        <fullName evidence="1">Uncharacterized protein</fullName>
    </submittedName>
</protein>